<name>A0A6H0KP51_9BACE</name>
<dbReference type="AlphaFoldDB" id="A0A6H0KP51"/>
<dbReference type="PRINTS" id="PR01415">
    <property type="entry name" value="ANKYRIN"/>
</dbReference>
<feature type="repeat" description="ANK" evidence="3">
    <location>
        <begin position="218"/>
        <end position="250"/>
    </location>
</feature>
<feature type="repeat" description="ANK" evidence="3">
    <location>
        <begin position="185"/>
        <end position="217"/>
    </location>
</feature>
<dbReference type="InterPro" id="IPR036770">
    <property type="entry name" value="Ankyrin_rpt-contain_sf"/>
</dbReference>
<sequence length="275" mass="30075">MIFGRKKTNSINDVLQSYSTEQTGITEIKKLLQNGVNATLGISDTKGYEPFHVGTTALMLAANWGYDKLCYALLKQGADVNVANTEGFTALKAAIRNNFIDIVKALLNSGADINLVDKYGESALFWATYNTEILKLILDAQPKELNLQSEHYKETALINPSRNGQIEIMRLLLEAGIDPNIPDKGGMRALHWAAQYGQTESIRLLLSYGGDVNSTTKKKITPLISAVIKGNPDAVELLLKSGADVHAKEKTGWSALTFAEKNGKEDIITILQAYS</sequence>
<dbReference type="PROSITE" id="PS50297">
    <property type="entry name" value="ANK_REP_REGION"/>
    <property type="match status" value="4"/>
</dbReference>
<reference evidence="4 5" key="1">
    <citation type="submission" date="2020-03" db="EMBL/GenBank/DDBJ databases">
        <title>Genomic analysis of Bacteroides faecium CBA7301.</title>
        <authorList>
            <person name="Kim J."/>
            <person name="Roh S.W."/>
        </authorList>
    </citation>
    <scope>NUCLEOTIDE SEQUENCE [LARGE SCALE GENOMIC DNA]</scope>
    <source>
        <strain evidence="4 5">CBA7301</strain>
    </source>
</reference>
<dbReference type="KEGG" id="bfc:BacF7301_12720"/>
<dbReference type="SUPFAM" id="SSF48403">
    <property type="entry name" value="Ankyrin repeat"/>
    <property type="match status" value="1"/>
</dbReference>
<gene>
    <name evidence="4" type="ORF">BacF7301_12720</name>
</gene>
<proteinExistence type="predicted"/>
<feature type="repeat" description="ANK" evidence="3">
    <location>
        <begin position="152"/>
        <end position="184"/>
    </location>
</feature>
<evidence type="ECO:0000313" key="5">
    <source>
        <dbReference type="Proteomes" id="UP000501780"/>
    </source>
</evidence>
<evidence type="ECO:0000256" key="3">
    <source>
        <dbReference type="PROSITE-ProRule" id="PRU00023"/>
    </source>
</evidence>
<keyword evidence="5" id="KW-1185">Reference proteome</keyword>
<dbReference type="Pfam" id="PF00023">
    <property type="entry name" value="Ank"/>
    <property type="match status" value="1"/>
</dbReference>
<keyword evidence="2 3" id="KW-0040">ANK repeat</keyword>
<dbReference type="InterPro" id="IPR002110">
    <property type="entry name" value="Ankyrin_rpt"/>
</dbReference>
<dbReference type="PROSITE" id="PS50088">
    <property type="entry name" value="ANK_REPEAT"/>
    <property type="match status" value="5"/>
</dbReference>
<keyword evidence="1" id="KW-0677">Repeat</keyword>
<feature type="repeat" description="ANK" evidence="3">
    <location>
        <begin position="86"/>
        <end position="118"/>
    </location>
</feature>
<dbReference type="Proteomes" id="UP000501780">
    <property type="component" value="Chromosome"/>
</dbReference>
<organism evidence="4 5">
    <name type="scientific">Bacteroides faecium</name>
    <dbReference type="NCBI Taxonomy" id="2715212"/>
    <lineage>
        <taxon>Bacteria</taxon>
        <taxon>Pseudomonadati</taxon>
        <taxon>Bacteroidota</taxon>
        <taxon>Bacteroidia</taxon>
        <taxon>Bacteroidales</taxon>
        <taxon>Bacteroidaceae</taxon>
        <taxon>Bacteroides</taxon>
    </lineage>
</organism>
<dbReference type="RefSeq" id="WP_167963330.1">
    <property type="nucleotide sequence ID" value="NZ_CP050831.1"/>
</dbReference>
<feature type="repeat" description="ANK" evidence="3">
    <location>
        <begin position="53"/>
        <end position="85"/>
    </location>
</feature>
<dbReference type="EMBL" id="CP050831">
    <property type="protein sequence ID" value="QIU94953.1"/>
    <property type="molecule type" value="Genomic_DNA"/>
</dbReference>
<dbReference type="Pfam" id="PF12796">
    <property type="entry name" value="Ank_2"/>
    <property type="match status" value="2"/>
</dbReference>
<accession>A0A6H0KP51</accession>
<dbReference type="Gene3D" id="1.25.40.20">
    <property type="entry name" value="Ankyrin repeat-containing domain"/>
    <property type="match status" value="4"/>
</dbReference>
<protein>
    <recommendedName>
        <fullName evidence="6">Ankyrin repeat domain-containing protein</fullName>
    </recommendedName>
</protein>
<evidence type="ECO:0000256" key="2">
    <source>
        <dbReference type="ARBA" id="ARBA00023043"/>
    </source>
</evidence>
<evidence type="ECO:0008006" key="6">
    <source>
        <dbReference type="Google" id="ProtNLM"/>
    </source>
</evidence>
<dbReference type="PANTHER" id="PTHR24126">
    <property type="entry name" value="ANKYRIN REPEAT, PH AND SEC7 DOMAIN CONTAINING PROTEIN SECG-RELATED"/>
    <property type="match status" value="1"/>
</dbReference>
<evidence type="ECO:0000313" key="4">
    <source>
        <dbReference type="EMBL" id="QIU94953.1"/>
    </source>
</evidence>
<evidence type="ECO:0000256" key="1">
    <source>
        <dbReference type="ARBA" id="ARBA00022737"/>
    </source>
</evidence>
<dbReference type="SMART" id="SM00248">
    <property type="entry name" value="ANK"/>
    <property type="match status" value="6"/>
</dbReference>
<dbReference type="PANTHER" id="PTHR24126:SF14">
    <property type="entry name" value="ANK_REP_REGION DOMAIN-CONTAINING PROTEIN"/>
    <property type="match status" value="1"/>
</dbReference>